<proteinExistence type="predicted"/>
<organism evidence="1 2">
    <name type="scientific">Asticcacaulis aquaticus</name>
    <dbReference type="NCBI Taxonomy" id="2984212"/>
    <lineage>
        <taxon>Bacteria</taxon>
        <taxon>Pseudomonadati</taxon>
        <taxon>Pseudomonadota</taxon>
        <taxon>Alphaproteobacteria</taxon>
        <taxon>Caulobacterales</taxon>
        <taxon>Caulobacteraceae</taxon>
        <taxon>Asticcacaulis</taxon>
    </lineage>
</organism>
<evidence type="ECO:0000313" key="1">
    <source>
        <dbReference type="EMBL" id="MDC7681888.1"/>
    </source>
</evidence>
<evidence type="ECO:0000313" key="2">
    <source>
        <dbReference type="Proteomes" id="UP001214854"/>
    </source>
</evidence>
<accession>A0ABT5HP93</accession>
<protein>
    <submittedName>
        <fullName evidence="1">Uncharacterized protein</fullName>
    </submittedName>
</protein>
<reference evidence="1 2" key="1">
    <citation type="submission" date="2023-01" db="EMBL/GenBank/DDBJ databases">
        <title>Novel species of the genus Asticcacaulis isolated from rivers.</title>
        <authorList>
            <person name="Lu H."/>
        </authorList>
    </citation>
    <scope>NUCLEOTIDE SEQUENCE [LARGE SCALE GENOMIC DNA]</scope>
    <source>
        <strain evidence="1 2">BYS171W</strain>
    </source>
</reference>
<gene>
    <name evidence="1" type="ORF">PQU92_01275</name>
</gene>
<keyword evidence="2" id="KW-1185">Reference proteome</keyword>
<dbReference type="Proteomes" id="UP001214854">
    <property type="component" value="Unassembled WGS sequence"/>
</dbReference>
<dbReference type="EMBL" id="JAQQKX010000001">
    <property type="protein sequence ID" value="MDC7681888.1"/>
    <property type="molecule type" value="Genomic_DNA"/>
</dbReference>
<comment type="caution">
    <text evidence="1">The sequence shown here is derived from an EMBL/GenBank/DDBJ whole genome shotgun (WGS) entry which is preliminary data.</text>
</comment>
<sequence length="381" mass="43135">MPLVFDDIIRDRNGSRRYGESQFGYLNLSNRIEAERVRNLIESWVVNYPEMHRRGLISRLKSKIDQVFFSAFFELTLHELLLNNGNEIIEIEPTVASSRHQPDFLVRAQDGTCFYLEAVISMNETPQDAAAESRLNDAIRAIDDVDSRFHFLDLEIEGRPSSPVTLRKLRNLLTSWVAAIPRNNEARNVPAFVYEEHGVKFTIVAILRNTPLNEVGRAIGIQSMEPYWGTPGDGIRESVAKKASRYGVLNAPYIVAVNAMGEYQREEDAIDAMFGSPNVVIKTFKDGRVEAKDSRNGDGVWFGPRGVRRRQLSAILSTERLHPWSVGQRRARLIRNPWASFPFNSGSFGIDQRNPANGRLVELEGQSFAEIFGLPASWPED</sequence>
<name>A0ABT5HP93_9CAUL</name>
<dbReference type="RefSeq" id="WP_272746403.1">
    <property type="nucleotide sequence ID" value="NZ_JAQQKX010000001.1"/>
</dbReference>